<evidence type="ECO:0000313" key="6">
    <source>
        <dbReference type="EMBL" id="CAE2214680.1"/>
    </source>
</evidence>
<accession>A0A7S4I0B9</accession>
<evidence type="ECO:0000256" key="2">
    <source>
        <dbReference type="ARBA" id="ARBA00023134"/>
    </source>
</evidence>
<feature type="region of interest" description="Disordered" evidence="3">
    <location>
        <begin position="521"/>
        <end position="607"/>
    </location>
</feature>
<evidence type="ECO:0000259" key="5">
    <source>
        <dbReference type="Pfam" id="PF01926"/>
    </source>
</evidence>
<dbReference type="InterPro" id="IPR023179">
    <property type="entry name" value="GTP-bd_ortho_bundle_sf"/>
</dbReference>
<feature type="region of interest" description="Disordered" evidence="3">
    <location>
        <begin position="230"/>
        <end position="258"/>
    </location>
</feature>
<feature type="compositionally biased region" description="Acidic residues" evidence="3">
    <location>
        <begin position="574"/>
        <end position="586"/>
    </location>
</feature>
<dbReference type="GO" id="GO:0032543">
    <property type="term" value="P:mitochondrial translation"/>
    <property type="evidence" value="ECO:0007669"/>
    <property type="project" value="TreeGrafter"/>
</dbReference>
<proteinExistence type="predicted"/>
<sequence length="607" mass="65783">MKRAGRSAYASSVVMSLLATTATTIASGAFRRAGASAATGRAVRASSSTIPPGAAFLYPSAARCGESFAAATPPGASVRRRGSTSSSFRLFSTTDSPRKSGQQQQPPRTVHSPFADDDVDSILISSGYNRPLVNWYPGHIAKAERLLSETLKSVDVVVEVRDARCPKATAHPRVAEWSAGRPRVVVLTHADAVTSASRGSWKKAYEELGAGRWDGSVDGQVRNAALQAWRERKRWKSAGDGSSGGKKGGRKSEQQQIREDLELSSQVEDVLFVDAKRGAGVRGINRAVLRAGAHVNERRARRGLNERPLRVGVIGYPNVGKSALINKILGRRRARTANTPGVTRSLQWIRVRSDDNKKQSRGKEFELLDSPGIIPAHMADQSDALLLAACNSVGDAAYDNQAVAAYLCEWIKTLHVMGRGEMSAPQWREKCKKRYGFDPLVPQPVSVIGTMPGQGQVEERLPTGEDILFLIADRTCQGNPEDAARKILQDFRSGRMGPAALQLAPRRADDGGQTKVDVRRGVAESLGGDLAERASRSAEERRREEMEERDRRAKVAVETAAERGLELPPVVEASAEEGAEEEETGEKEDSAPEVSQEEIGKGMFDGW</sequence>
<gene>
    <name evidence="6" type="ORF">OAUR00152_LOCUS5954</name>
</gene>
<dbReference type="PANTHER" id="PTHR45782">
    <property type="entry name" value="MITOCHONDRIAL RIBOSOME-ASSOCIATED GTPASE 1"/>
    <property type="match status" value="1"/>
</dbReference>
<evidence type="ECO:0000256" key="1">
    <source>
        <dbReference type="ARBA" id="ARBA00022741"/>
    </source>
</evidence>
<protein>
    <recommendedName>
        <fullName evidence="5">G domain-containing protein</fullName>
    </recommendedName>
</protein>
<evidence type="ECO:0000256" key="3">
    <source>
        <dbReference type="SAM" id="MobiDB-lite"/>
    </source>
</evidence>
<dbReference type="GO" id="GO:0003924">
    <property type="term" value="F:GTPase activity"/>
    <property type="evidence" value="ECO:0007669"/>
    <property type="project" value="TreeGrafter"/>
</dbReference>
<feature type="domain" description="G" evidence="5">
    <location>
        <begin position="310"/>
        <end position="378"/>
    </location>
</feature>
<dbReference type="InterPro" id="IPR006073">
    <property type="entry name" value="GTP-bd"/>
</dbReference>
<dbReference type="CDD" id="cd01856">
    <property type="entry name" value="YlqF"/>
    <property type="match status" value="1"/>
</dbReference>
<name>A0A7S4I0B9_9STRA</name>
<dbReference type="Gene3D" id="1.10.1580.10">
    <property type="match status" value="1"/>
</dbReference>
<dbReference type="Pfam" id="PF01926">
    <property type="entry name" value="MMR_HSR1"/>
    <property type="match status" value="1"/>
</dbReference>
<dbReference type="PANTHER" id="PTHR45782:SF5">
    <property type="entry name" value="DAR GTPASE 3, CHLOROPLASTIC"/>
    <property type="match status" value="1"/>
</dbReference>
<evidence type="ECO:0000256" key="4">
    <source>
        <dbReference type="SAM" id="SignalP"/>
    </source>
</evidence>
<dbReference type="Gene3D" id="3.40.50.300">
    <property type="entry name" value="P-loop containing nucleotide triphosphate hydrolases"/>
    <property type="match status" value="1"/>
</dbReference>
<dbReference type="EMBL" id="HBKQ01008847">
    <property type="protein sequence ID" value="CAE2214680.1"/>
    <property type="molecule type" value="Transcribed_RNA"/>
</dbReference>
<organism evidence="6">
    <name type="scientific">Odontella aurita</name>
    <dbReference type="NCBI Taxonomy" id="265563"/>
    <lineage>
        <taxon>Eukaryota</taxon>
        <taxon>Sar</taxon>
        <taxon>Stramenopiles</taxon>
        <taxon>Ochrophyta</taxon>
        <taxon>Bacillariophyta</taxon>
        <taxon>Mediophyceae</taxon>
        <taxon>Biddulphiophycidae</taxon>
        <taxon>Eupodiscales</taxon>
        <taxon>Odontellaceae</taxon>
        <taxon>Odontella</taxon>
    </lineage>
</organism>
<feature type="signal peptide" evidence="4">
    <location>
        <begin position="1"/>
        <end position="26"/>
    </location>
</feature>
<feature type="region of interest" description="Disordered" evidence="3">
    <location>
        <begin position="70"/>
        <end position="115"/>
    </location>
</feature>
<dbReference type="PRINTS" id="PR00326">
    <property type="entry name" value="GTP1OBG"/>
</dbReference>
<dbReference type="InterPro" id="IPR027417">
    <property type="entry name" value="P-loop_NTPase"/>
</dbReference>
<feature type="chain" id="PRO_5030850616" description="G domain-containing protein" evidence="4">
    <location>
        <begin position="27"/>
        <end position="607"/>
    </location>
</feature>
<dbReference type="GO" id="GO:0005739">
    <property type="term" value="C:mitochondrion"/>
    <property type="evidence" value="ECO:0007669"/>
    <property type="project" value="TreeGrafter"/>
</dbReference>
<dbReference type="GO" id="GO:0005525">
    <property type="term" value="F:GTP binding"/>
    <property type="evidence" value="ECO:0007669"/>
    <property type="project" value="UniProtKB-KW"/>
</dbReference>
<feature type="compositionally biased region" description="Basic and acidic residues" evidence="3">
    <location>
        <begin position="530"/>
        <end position="565"/>
    </location>
</feature>
<feature type="compositionally biased region" description="Low complexity" evidence="3">
    <location>
        <begin position="83"/>
        <end position="95"/>
    </location>
</feature>
<keyword evidence="1" id="KW-0547">Nucleotide-binding</keyword>
<keyword evidence="2" id="KW-0342">GTP-binding</keyword>
<keyword evidence="4" id="KW-0732">Signal</keyword>
<reference evidence="6" key="1">
    <citation type="submission" date="2021-01" db="EMBL/GenBank/DDBJ databases">
        <authorList>
            <person name="Corre E."/>
            <person name="Pelletier E."/>
            <person name="Niang G."/>
            <person name="Scheremetjew M."/>
            <person name="Finn R."/>
            <person name="Kale V."/>
            <person name="Holt S."/>
            <person name="Cochrane G."/>
            <person name="Meng A."/>
            <person name="Brown T."/>
            <person name="Cohen L."/>
        </authorList>
    </citation>
    <scope>NUCLEOTIDE SEQUENCE</scope>
    <source>
        <strain evidence="6">Isolate 1302-5</strain>
    </source>
</reference>
<dbReference type="SUPFAM" id="SSF52540">
    <property type="entry name" value="P-loop containing nucleoside triphosphate hydrolases"/>
    <property type="match status" value="1"/>
</dbReference>
<dbReference type="AlphaFoldDB" id="A0A7S4I0B9"/>